<gene>
    <name evidence="1" type="ORF">PACLA_8A013528</name>
</gene>
<keyword evidence="2" id="KW-1185">Reference proteome</keyword>
<evidence type="ECO:0000313" key="1">
    <source>
        <dbReference type="EMBL" id="CAB4013170.1"/>
    </source>
</evidence>
<reference evidence="1" key="1">
    <citation type="submission" date="2020-04" db="EMBL/GenBank/DDBJ databases">
        <authorList>
            <person name="Alioto T."/>
            <person name="Alioto T."/>
            <person name="Gomez Garrido J."/>
        </authorList>
    </citation>
    <scope>NUCLEOTIDE SEQUENCE</scope>
    <source>
        <strain evidence="1">A484AB</strain>
    </source>
</reference>
<organism evidence="1 2">
    <name type="scientific">Paramuricea clavata</name>
    <name type="common">Red gorgonian</name>
    <name type="synonym">Violescent sea-whip</name>
    <dbReference type="NCBI Taxonomy" id="317549"/>
    <lineage>
        <taxon>Eukaryota</taxon>
        <taxon>Metazoa</taxon>
        <taxon>Cnidaria</taxon>
        <taxon>Anthozoa</taxon>
        <taxon>Octocorallia</taxon>
        <taxon>Malacalcyonacea</taxon>
        <taxon>Plexauridae</taxon>
        <taxon>Paramuricea</taxon>
    </lineage>
</organism>
<evidence type="ECO:0000313" key="2">
    <source>
        <dbReference type="Proteomes" id="UP001152795"/>
    </source>
</evidence>
<accession>A0A7D9IP09</accession>
<dbReference type="EMBL" id="CACRXK020007788">
    <property type="protein sequence ID" value="CAB4013170.1"/>
    <property type="molecule type" value="Genomic_DNA"/>
</dbReference>
<dbReference type="OrthoDB" id="10406310at2759"/>
<protein>
    <submittedName>
        <fullName evidence="1">Uncharacterized protein</fullName>
    </submittedName>
</protein>
<dbReference type="Proteomes" id="UP001152795">
    <property type="component" value="Unassembled WGS sequence"/>
</dbReference>
<sequence length="143" mass="16170">MQKHSIKRLREQVTEEIREQTAMLTKMQAEPKTASKALPILTREEMVPYKHMRNLAELSLGSTHTLVAIGYIEHYGQEKLVVKLSYGILYQAGDNLEGQKEQLLDDCRVIITKIRVNHSTKRKFAVSLGGPSNGKTHEGTKIV</sequence>
<dbReference type="AlphaFoldDB" id="A0A7D9IP09"/>
<proteinExistence type="predicted"/>
<name>A0A7D9IP09_PARCT</name>
<comment type="caution">
    <text evidence="1">The sequence shown here is derived from an EMBL/GenBank/DDBJ whole genome shotgun (WGS) entry which is preliminary data.</text>
</comment>